<accession>A0A9D1GN88</accession>
<protein>
    <submittedName>
        <fullName evidence="3">Helix-turn-helix transcriptional regulator</fullName>
    </submittedName>
</protein>
<feature type="compositionally biased region" description="Basic and acidic residues" evidence="1">
    <location>
        <begin position="107"/>
        <end position="120"/>
    </location>
</feature>
<organism evidence="3 4">
    <name type="scientific">Candidatus Caccovicinus merdipullorum</name>
    <dbReference type="NCBI Taxonomy" id="2840724"/>
    <lineage>
        <taxon>Bacteria</taxon>
        <taxon>Bacillati</taxon>
        <taxon>Bacillota</taxon>
        <taxon>Clostridia</taxon>
        <taxon>Eubacteriales</taxon>
        <taxon>Candidatus Caccovicinus</taxon>
    </lineage>
</organism>
<reference evidence="3" key="1">
    <citation type="submission" date="2020-10" db="EMBL/GenBank/DDBJ databases">
        <authorList>
            <person name="Gilroy R."/>
        </authorList>
    </citation>
    <scope>NUCLEOTIDE SEQUENCE</scope>
    <source>
        <strain evidence="3">CHK123-3438</strain>
    </source>
</reference>
<reference evidence="3" key="2">
    <citation type="journal article" date="2021" name="PeerJ">
        <title>Extensive microbial diversity within the chicken gut microbiome revealed by metagenomics and culture.</title>
        <authorList>
            <person name="Gilroy R."/>
            <person name="Ravi A."/>
            <person name="Getino M."/>
            <person name="Pursley I."/>
            <person name="Horton D.L."/>
            <person name="Alikhan N.F."/>
            <person name="Baker D."/>
            <person name="Gharbi K."/>
            <person name="Hall N."/>
            <person name="Watson M."/>
            <person name="Adriaenssens E.M."/>
            <person name="Foster-Nyarko E."/>
            <person name="Jarju S."/>
            <person name="Secka A."/>
            <person name="Antonio M."/>
            <person name="Oren A."/>
            <person name="Chaudhuri R.R."/>
            <person name="La Ragione R."/>
            <person name="Hildebrand F."/>
            <person name="Pallen M.J."/>
        </authorList>
    </citation>
    <scope>NUCLEOTIDE SEQUENCE</scope>
    <source>
        <strain evidence="3">CHK123-3438</strain>
    </source>
</reference>
<feature type="region of interest" description="Disordered" evidence="1">
    <location>
        <begin position="106"/>
        <end position="127"/>
    </location>
</feature>
<dbReference type="InterPro" id="IPR001387">
    <property type="entry name" value="Cro/C1-type_HTH"/>
</dbReference>
<dbReference type="Proteomes" id="UP000886860">
    <property type="component" value="Unassembled WGS sequence"/>
</dbReference>
<dbReference type="PROSITE" id="PS50943">
    <property type="entry name" value="HTH_CROC1"/>
    <property type="match status" value="1"/>
</dbReference>
<sequence>MNNKNNFIGERVTTLRLAKGISEYSLSKNIGKCNNYINKVSSGTITPTIPTLSLICDFFGITLSQFFQDESTYVSPVAAQIASRLPALNEEQLQSLLVIIQSMEVSGKPEDKPSGRPDKSTKKRRKN</sequence>
<dbReference type="CDD" id="cd00093">
    <property type="entry name" value="HTH_XRE"/>
    <property type="match status" value="1"/>
</dbReference>
<dbReference type="SMART" id="SM00530">
    <property type="entry name" value="HTH_XRE"/>
    <property type="match status" value="1"/>
</dbReference>
<comment type="caution">
    <text evidence="3">The sequence shown here is derived from an EMBL/GenBank/DDBJ whole genome shotgun (WGS) entry which is preliminary data.</text>
</comment>
<dbReference type="EMBL" id="DVKS01000229">
    <property type="protein sequence ID" value="HIT43144.1"/>
    <property type="molecule type" value="Genomic_DNA"/>
</dbReference>
<gene>
    <name evidence="3" type="ORF">IAB60_13795</name>
</gene>
<proteinExistence type="predicted"/>
<dbReference type="AlphaFoldDB" id="A0A9D1GN88"/>
<evidence type="ECO:0000313" key="4">
    <source>
        <dbReference type="Proteomes" id="UP000886860"/>
    </source>
</evidence>
<evidence type="ECO:0000259" key="2">
    <source>
        <dbReference type="PROSITE" id="PS50943"/>
    </source>
</evidence>
<name>A0A9D1GN88_9FIRM</name>
<evidence type="ECO:0000256" key="1">
    <source>
        <dbReference type="SAM" id="MobiDB-lite"/>
    </source>
</evidence>
<dbReference type="GO" id="GO:0003677">
    <property type="term" value="F:DNA binding"/>
    <property type="evidence" value="ECO:0007669"/>
    <property type="project" value="InterPro"/>
</dbReference>
<dbReference type="InterPro" id="IPR010982">
    <property type="entry name" value="Lambda_DNA-bd_dom_sf"/>
</dbReference>
<dbReference type="Gene3D" id="1.10.260.40">
    <property type="entry name" value="lambda repressor-like DNA-binding domains"/>
    <property type="match status" value="1"/>
</dbReference>
<dbReference type="Pfam" id="PF01381">
    <property type="entry name" value="HTH_3"/>
    <property type="match status" value="1"/>
</dbReference>
<evidence type="ECO:0000313" key="3">
    <source>
        <dbReference type="EMBL" id="HIT43144.1"/>
    </source>
</evidence>
<dbReference type="SUPFAM" id="SSF47413">
    <property type="entry name" value="lambda repressor-like DNA-binding domains"/>
    <property type="match status" value="1"/>
</dbReference>
<feature type="domain" description="HTH cro/C1-type" evidence="2">
    <location>
        <begin position="15"/>
        <end position="66"/>
    </location>
</feature>